<evidence type="ECO:0000313" key="2">
    <source>
        <dbReference type="Proteomes" id="UP000789366"/>
    </source>
</evidence>
<feature type="non-terminal residue" evidence="1">
    <location>
        <position position="161"/>
    </location>
</feature>
<organism evidence="1 2">
    <name type="scientific">Cetraspora pellucida</name>
    <dbReference type="NCBI Taxonomy" id="1433469"/>
    <lineage>
        <taxon>Eukaryota</taxon>
        <taxon>Fungi</taxon>
        <taxon>Fungi incertae sedis</taxon>
        <taxon>Mucoromycota</taxon>
        <taxon>Glomeromycotina</taxon>
        <taxon>Glomeromycetes</taxon>
        <taxon>Diversisporales</taxon>
        <taxon>Gigasporaceae</taxon>
        <taxon>Cetraspora</taxon>
    </lineage>
</organism>
<keyword evidence="2" id="KW-1185">Reference proteome</keyword>
<gene>
    <name evidence="1" type="ORF">SPELUC_LOCUS5788</name>
</gene>
<comment type="caution">
    <text evidence="1">The sequence shown here is derived from an EMBL/GenBank/DDBJ whole genome shotgun (WGS) entry which is preliminary data.</text>
</comment>
<name>A0ACA9M7U0_9GLOM</name>
<dbReference type="Proteomes" id="UP000789366">
    <property type="component" value="Unassembled WGS sequence"/>
</dbReference>
<proteinExistence type="predicted"/>
<protein>
    <submittedName>
        <fullName evidence="1">15797_t:CDS:1</fullName>
    </submittedName>
</protein>
<evidence type="ECO:0000313" key="1">
    <source>
        <dbReference type="EMBL" id="CAG8565693.1"/>
    </source>
</evidence>
<dbReference type="EMBL" id="CAJVPW010006185">
    <property type="protein sequence ID" value="CAG8565693.1"/>
    <property type="molecule type" value="Genomic_DNA"/>
</dbReference>
<reference evidence="1" key="1">
    <citation type="submission" date="2021-06" db="EMBL/GenBank/DDBJ databases">
        <authorList>
            <person name="Kallberg Y."/>
            <person name="Tangrot J."/>
            <person name="Rosling A."/>
        </authorList>
    </citation>
    <scope>NUCLEOTIDE SEQUENCE</scope>
    <source>
        <strain evidence="1">28 12/20/2015</strain>
    </source>
</reference>
<sequence>MNGCVNNKWIPIPATYNGKFFFNPLNIDASLINQYLLEKYNGIFDISYNTQKFQWSNQVIQKFQQFDRIELLTIHIYDDTIIEKKTERSMKNVYIVDIEEYNLKSTANYITALSMITKIPSLYNYLNQNILPIIADWPGQIFIRKAITKLQKELEYQKNNP</sequence>
<accession>A0ACA9M7U0</accession>